<name>A0A3N1UV55_9BACT</name>
<dbReference type="GO" id="GO:0015920">
    <property type="term" value="P:lipopolysaccharide transport"/>
    <property type="evidence" value="ECO:0007669"/>
    <property type="project" value="InterPro"/>
</dbReference>
<dbReference type="Pfam" id="PF03968">
    <property type="entry name" value="LptD_N"/>
    <property type="match status" value="1"/>
</dbReference>
<sequence>MSGHVGVAGRPWKMKAQRIGWRCAVAAGFAALVLAFAPGLCAQNQVPMPERAGREPSAPIQIASDRMVADQKSRTVVFEGHVVVKQGTMTITAEKLTVYGVEKAKGSGVASGQVTGDQIDRIEAEGNVVISEGDRVATSKKALLDNRQQKVVLMGDPILVQGKDKVQGDLITLYLQEQRSVVEGRAGRPVQAVFHPKESSQKP</sequence>
<evidence type="ECO:0000259" key="4">
    <source>
        <dbReference type="Pfam" id="PF03968"/>
    </source>
</evidence>
<dbReference type="PANTHER" id="PTHR36504">
    <property type="entry name" value="LIPOPOLYSACCHARIDE EXPORT SYSTEM PROTEIN LPTA"/>
    <property type="match status" value="1"/>
</dbReference>
<dbReference type="EMBL" id="RJVA01000013">
    <property type="protein sequence ID" value="ROQ91016.1"/>
    <property type="molecule type" value="Genomic_DNA"/>
</dbReference>
<dbReference type="RefSeq" id="WP_170161774.1">
    <property type="nucleotide sequence ID" value="NZ_RJVA01000013.1"/>
</dbReference>
<dbReference type="InterPro" id="IPR052037">
    <property type="entry name" value="LPS_export_LptA"/>
</dbReference>
<keyword evidence="6" id="KW-1185">Reference proteome</keyword>
<comment type="caution">
    <text evidence="5">The sequence shown here is derived from an EMBL/GenBank/DDBJ whole genome shotgun (WGS) entry which is preliminary data.</text>
</comment>
<evidence type="ECO:0000256" key="1">
    <source>
        <dbReference type="ARBA" id="ARBA00022448"/>
    </source>
</evidence>
<dbReference type="AlphaFoldDB" id="A0A3N1UV55"/>
<dbReference type="Proteomes" id="UP000276223">
    <property type="component" value="Unassembled WGS sequence"/>
</dbReference>
<evidence type="ECO:0000256" key="3">
    <source>
        <dbReference type="ARBA" id="ARBA00022764"/>
    </source>
</evidence>
<organism evidence="5 6">
    <name type="scientific">Desulfosoma caldarium</name>
    <dbReference type="NCBI Taxonomy" id="610254"/>
    <lineage>
        <taxon>Bacteria</taxon>
        <taxon>Pseudomonadati</taxon>
        <taxon>Thermodesulfobacteriota</taxon>
        <taxon>Syntrophobacteria</taxon>
        <taxon>Syntrophobacterales</taxon>
        <taxon>Syntrophobacteraceae</taxon>
        <taxon>Desulfosoma</taxon>
    </lineage>
</organism>
<keyword evidence="1" id="KW-0813">Transport</keyword>
<dbReference type="GO" id="GO:0001530">
    <property type="term" value="F:lipopolysaccharide binding"/>
    <property type="evidence" value="ECO:0007669"/>
    <property type="project" value="InterPro"/>
</dbReference>
<dbReference type="GO" id="GO:0017089">
    <property type="term" value="F:glycolipid transfer activity"/>
    <property type="evidence" value="ECO:0007669"/>
    <property type="project" value="TreeGrafter"/>
</dbReference>
<accession>A0A3N1UV55</accession>
<evidence type="ECO:0000313" key="6">
    <source>
        <dbReference type="Proteomes" id="UP000276223"/>
    </source>
</evidence>
<keyword evidence="2" id="KW-0732">Signal</keyword>
<proteinExistence type="predicted"/>
<evidence type="ECO:0000313" key="5">
    <source>
        <dbReference type="EMBL" id="ROQ91016.1"/>
    </source>
</evidence>
<dbReference type="InterPro" id="IPR005653">
    <property type="entry name" value="OstA-like_N"/>
</dbReference>
<evidence type="ECO:0000256" key="2">
    <source>
        <dbReference type="ARBA" id="ARBA00022729"/>
    </source>
</evidence>
<dbReference type="GO" id="GO:0030288">
    <property type="term" value="C:outer membrane-bounded periplasmic space"/>
    <property type="evidence" value="ECO:0007669"/>
    <property type="project" value="TreeGrafter"/>
</dbReference>
<dbReference type="PANTHER" id="PTHR36504:SF1">
    <property type="entry name" value="LIPOPOLYSACCHARIDE EXPORT SYSTEM PROTEIN LPTA"/>
    <property type="match status" value="1"/>
</dbReference>
<dbReference type="InterPro" id="IPR014340">
    <property type="entry name" value="LptA"/>
</dbReference>
<dbReference type="NCBIfam" id="TIGR03002">
    <property type="entry name" value="outer_YhbN_LptA"/>
    <property type="match status" value="1"/>
</dbReference>
<keyword evidence="3" id="KW-0574">Periplasm</keyword>
<protein>
    <submittedName>
        <fullName evidence="5">Lipopolysaccharide export system protein LptA</fullName>
    </submittedName>
</protein>
<dbReference type="Gene3D" id="2.60.450.10">
    <property type="entry name" value="Lipopolysaccharide (LPS) transport protein A like domain"/>
    <property type="match status" value="1"/>
</dbReference>
<reference evidence="5 6" key="1">
    <citation type="submission" date="2018-11" db="EMBL/GenBank/DDBJ databases">
        <title>Genomic Encyclopedia of Type Strains, Phase IV (KMG-IV): sequencing the most valuable type-strain genomes for metagenomic binning, comparative biology and taxonomic classification.</title>
        <authorList>
            <person name="Goeker M."/>
        </authorList>
    </citation>
    <scope>NUCLEOTIDE SEQUENCE [LARGE SCALE GENOMIC DNA]</scope>
    <source>
        <strain evidence="5 6">DSM 22027</strain>
    </source>
</reference>
<gene>
    <name evidence="5" type="ORF">EDC27_2292</name>
</gene>
<feature type="domain" description="Organic solvent tolerance-like N-terminal" evidence="4">
    <location>
        <begin position="61"/>
        <end position="178"/>
    </location>
</feature>
<dbReference type="GO" id="GO:0009279">
    <property type="term" value="C:cell outer membrane"/>
    <property type="evidence" value="ECO:0007669"/>
    <property type="project" value="TreeGrafter"/>
</dbReference>